<evidence type="ECO:0000313" key="3">
    <source>
        <dbReference type="Proteomes" id="UP001642482"/>
    </source>
</evidence>
<accession>A0ABP0AMH3</accession>
<organism evidence="2 3">
    <name type="scientific">Sporothrix eucalyptigena</name>
    <dbReference type="NCBI Taxonomy" id="1812306"/>
    <lineage>
        <taxon>Eukaryota</taxon>
        <taxon>Fungi</taxon>
        <taxon>Dikarya</taxon>
        <taxon>Ascomycota</taxon>
        <taxon>Pezizomycotina</taxon>
        <taxon>Sordariomycetes</taxon>
        <taxon>Sordariomycetidae</taxon>
        <taxon>Ophiostomatales</taxon>
        <taxon>Ophiostomataceae</taxon>
        <taxon>Sporothrix</taxon>
    </lineage>
</organism>
<reference evidence="2 3" key="1">
    <citation type="submission" date="2024-01" db="EMBL/GenBank/DDBJ databases">
        <authorList>
            <person name="Allen C."/>
            <person name="Tagirdzhanova G."/>
        </authorList>
    </citation>
    <scope>NUCLEOTIDE SEQUENCE [LARGE SCALE GENOMIC DNA]</scope>
</reference>
<keyword evidence="3" id="KW-1185">Reference proteome</keyword>
<gene>
    <name evidence="2" type="ORF">SEUCBS140593_000191</name>
</gene>
<protein>
    <recommendedName>
        <fullName evidence="4">Arrestin-like N-terminal domain-containing protein</fullName>
    </recommendedName>
</protein>
<name>A0ABP0AMH3_9PEZI</name>
<evidence type="ECO:0008006" key="4">
    <source>
        <dbReference type="Google" id="ProtNLM"/>
    </source>
</evidence>
<comment type="caution">
    <text evidence="2">The sequence shown here is derived from an EMBL/GenBank/DDBJ whole genome shotgun (WGS) entry which is preliminary data.</text>
</comment>
<feature type="region of interest" description="Disordered" evidence="1">
    <location>
        <begin position="389"/>
        <end position="413"/>
    </location>
</feature>
<evidence type="ECO:0000313" key="2">
    <source>
        <dbReference type="EMBL" id="CAK7208492.1"/>
    </source>
</evidence>
<dbReference type="EMBL" id="CAWUHD010000001">
    <property type="protein sequence ID" value="CAK7208492.1"/>
    <property type="molecule type" value="Genomic_DNA"/>
</dbReference>
<sequence length="413" mass="45661">MKLAVFVDPPSNGKAFVPDEIVVGHIEIHKIKEGEEVPEVRVEFAGTIKVTLKPGLDAIAQIAGAVQHDSVTAQPTTDCNGNKTHHRVACFSFIFPSNFRCCGYRRLHAVPSQERIYENERFTPACPLPPSTHVKSSGVDAVITYTVTAVCPRPGRWNRLLKNRLRERCILTFAPPLRDIFDGVTCNELWLSADELLGRVARRLSRLTLPAYSPSISFRIVAPTPMILTPGHVSSIALIVKTPYDLLPRPGSPVRFFVRSIEFFLACHTVGRALSSQRRDTVRWPIAGHRPNIGLDTKVIACQVGKKLIAEQCRRIGCSKDDFPYCLFRIPADIYVSPNVETCCVTRQHCLEVVVGISAAPSPHKPGQKKPPAPTIYYRKESILVQLSEPPPTYTAPSNYPVVKTTASGEVPS</sequence>
<evidence type="ECO:0000256" key="1">
    <source>
        <dbReference type="SAM" id="MobiDB-lite"/>
    </source>
</evidence>
<proteinExistence type="predicted"/>
<dbReference type="Proteomes" id="UP001642482">
    <property type="component" value="Unassembled WGS sequence"/>
</dbReference>